<comment type="caution">
    <text evidence="1">The sequence shown here is derived from an EMBL/GenBank/DDBJ whole genome shotgun (WGS) entry which is preliminary data.</text>
</comment>
<organism evidence="1 2">
    <name type="scientific">Mycena alexandri</name>
    <dbReference type="NCBI Taxonomy" id="1745969"/>
    <lineage>
        <taxon>Eukaryota</taxon>
        <taxon>Fungi</taxon>
        <taxon>Dikarya</taxon>
        <taxon>Basidiomycota</taxon>
        <taxon>Agaricomycotina</taxon>
        <taxon>Agaricomycetes</taxon>
        <taxon>Agaricomycetidae</taxon>
        <taxon>Agaricales</taxon>
        <taxon>Marasmiineae</taxon>
        <taxon>Mycenaceae</taxon>
        <taxon>Mycena</taxon>
    </lineage>
</organism>
<evidence type="ECO:0000313" key="2">
    <source>
        <dbReference type="Proteomes" id="UP001218188"/>
    </source>
</evidence>
<proteinExistence type="predicted"/>
<dbReference type="Proteomes" id="UP001218188">
    <property type="component" value="Unassembled WGS sequence"/>
</dbReference>
<dbReference type="EMBL" id="JARJCM010000140">
    <property type="protein sequence ID" value="KAJ7026300.1"/>
    <property type="molecule type" value="Genomic_DNA"/>
</dbReference>
<accession>A0AAD6WVF8</accession>
<name>A0AAD6WVF8_9AGAR</name>
<sequence>MEEGVQRMIVLADHSADLRTAIKNSWVLIDVTKEQDWPKASPWKSARAVIWTSSPHRLRQEFFVKYFWAELWFMKPWSAREIWAVAEVLVSALKNPGHHHASDLALGLIQIFYCIVGVVEDRVRDLMRQAVPTPQNLRDLDETQRIAALAVKNPLSTGQITRQSATRFTVWRDSGK</sequence>
<protein>
    <submittedName>
        <fullName evidence="1">Uncharacterized protein</fullName>
    </submittedName>
</protein>
<keyword evidence="2" id="KW-1185">Reference proteome</keyword>
<reference evidence="1" key="1">
    <citation type="submission" date="2023-03" db="EMBL/GenBank/DDBJ databases">
        <title>Massive genome expansion in bonnet fungi (Mycena s.s.) driven by repeated elements and novel gene families across ecological guilds.</title>
        <authorList>
            <consortium name="Lawrence Berkeley National Laboratory"/>
            <person name="Harder C.B."/>
            <person name="Miyauchi S."/>
            <person name="Viragh M."/>
            <person name="Kuo A."/>
            <person name="Thoen E."/>
            <person name="Andreopoulos B."/>
            <person name="Lu D."/>
            <person name="Skrede I."/>
            <person name="Drula E."/>
            <person name="Henrissat B."/>
            <person name="Morin E."/>
            <person name="Kohler A."/>
            <person name="Barry K."/>
            <person name="LaButti K."/>
            <person name="Morin E."/>
            <person name="Salamov A."/>
            <person name="Lipzen A."/>
            <person name="Mereny Z."/>
            <person name="Hegedus B."/>
            <person name="Baldrian P."/>
            <person name="Stursova M."/>
            <person name="Weitz H."/>
            <person name="Taylor A."/>
            <person name="Grigoriev I.V."/>
            <person name="Nagy L.G."/>
            <person name="Martin F."/>
            <person name="Kauserud H."/>
        </authorList>
    </citation>
    <scope>NUCLEOTIDE SEQUENCE</scope>
    <source>
        <strain evidence="1">CBHHK200</strain>
    </source>
</reference>
<dbReference type="AlphaFoldDB" id="A0AAD6WVF8"/>
<evidence type="ECO:0000313" key="1">
    <source>
        <dbReference type="EMBL" id="KAJ7026300.1"/>
    </source>
</evidence>
<gene>
    <name evidence="1" type="ORF">C8F04DRAFT_1268209</name>
</gene>